<evidence type="ECO:0000313" key="2">
    <source>
        <dbReference type="Proteomes" id="UP000735302"/>
    </source>
</evidence>
<keyword evidence="2" id="KW-1185">Reference proteome</keyword>
<dbReference type="EMBL" id="BLXT01003971">
    <property type="protein sequence ID" value="GFO08547.1"/>
    <property type="molecule type" value="Genomic_DNA"/>
</dbReference>
<organism evidence="1 2">
    <name type="scientific">Plakobranchus ocellatus</name>
    <dbReference type="NCBI Taxonomy" id="259542"/>
    <lineage>
        <taxon>Eukaryota</taxon>
        <taxon>Metazoa</taxon>
        <taxon>Spiralia</taxon>
        <taxon>Lophotrochozoa</taxon>
        <taxon>Mollusca</taxon>
        <taxon>Gastropoda</taxon>
        <taxon>Heterobranchia</taxon>
        <taxon>Euthyneura</taxon>
        <taxon>Panpulmonata</taxon>
        <taxon>Sacoglossa</taxon>
        <taxon>Placobranchoidea</taxon>
        <taxon>Plakobranchidae</taxon>
        <taxon>Plakobranchus</taxon>
    </lineage>
</organism>
<name>A0AAV4ANP8_9GAST</name>
<reference evidence="1 2" key="1">
    <citation type="journal article" date="2021" name="Elife">
        <title>Chloroplast acquisition without the gene transfer in kleptoplastic sea slugs, Plakobranchus ocellatus.</title>
        <authorList>
            <person name="Maeda T."/>
            <person name="Takahashi S."/>
            <person name="Yoshida T."/>
            <person name="Shimamura S."/>
            <person name="Takaki Y."/>
            <person name="Nagai Y."/>
            <person name="Toyoda A."/>
            <person name="Suzuki Y."/>
            <person name="Arimoto A."/>
            <person name="Ishii H."/>
            <person name="Satoh N."/>
            <person name="Nishiyama T."/>
            <person name="Hasebe M."/>
            <person name="Maruyama T."/>
            <person name="Minagawa J."/>
            <person name="Obokata J."/>
            <person name="Shigenobu S."/>
        </authorList>
    </citation>
    <scope>NUCLEOTIDE SEQUENCE [LARGE SCALE GENOMIC DNA]</scope>
</reference>
<evidence type="ECO:0000313" key="1">
    <source>
        <dbReference type="EMBL" id="GFO08547.1"/>
    </source>
</evidence>
<protein>
    <submittedName>
        <fullName evidence="1">Uncharacterized protein</fullName>
    </submittedName>
</protein>
<comment type="caution">
    <text evidence="1">The sequence shown here is derived from an EMBL/GenBank/DDBJ whole genome shotgun (WGS) entry which is preliminary data.</text>
</comment>
<proteinExistence type="predicted"/>
<sequence>MIHVSVSGSFIACRKRVGFRPRLCRLSSPQPQPHPLLVHSRPTPLGWAKHGAQVPVVGAWQRPRAQCSQQTIRQGSEAPVVRVFATRSVSVSNSIASCGLTLCENTVLET</sequence>
<gene>
    <name evidence="1" type="ORF">PoB_003505200</name>
</gene>
<dbReference type="Proteomes" id="UP000735302">
    <property type="component" value="Unassembled WGS sequence"/>
</dbReference>
<accession>A0AAV4ANP8</accession>
<dbReference type="AlphaFoldDB" id="A0AAV4ANP8"/>